<evidence type="ECO:0000313" key="4">
    <source>
        <dbReference type="Proteomes" id="UP000282832"/>
    </source>
</evidence>
<evidence type="ECO:0000256" key="1">
    <source>
        <dbReference type="SAM" id="SignalP"/>
    </source>
</evidence>
<dbReference type="InterPro" id="IPR045800">
    <property type="entry name" value="HMBD"/>
</dbReference>
<feature type="domain" description="Heavy metal binding" evidence="2">
    <location>
        <begin position="38"/>
        <end position="65"/>
    </location>
</feature>
<comment type="caution">
    <text evidence="3">The sequence shown here is derived from an EMBL/GenBank/DDBJ whole genome shotgun (WGS) entry which is preliminary data.</text>
</comment>
<dbReference type="AlphaFoldDB" id="A0A437PXR0"/>
<keyword evidence="1" id="KW-0732">Signal</keyword>
<dbReference type="GO" id="GO:0046872">
    <property type="term" value="F:metal ion binding"/>
    <property type="evidence" value="ECO:0007669"/>
    <property type="project" value="InterPro"/>
</dbReference>
<sequence>MKKIVLMSAILLGTMSAFAQHEQHATAKKEEATKKEEYQCPMKCEGKKTYDKKGKCPSCGMDLKAVKK</sequence>
<feature type="signal peptide" evidence="1">
    <location>
        <begin position="1"/>
        <end position="19"/>
    </location>
</feature>
<feature type="chain" id="PRO_5019416656" description="Heavy metal binding domain-containing protein" evidence="1">
    <location>
        <begin position="20"/>
        <end position="68"/>
    </location>
</feature>
<proteinExistence type="predicted"/>
<evidence type="ECO:0000259" key="2">
    <source>
        <dbReference type="Pfam" id="PF19335"/>
    </source>
</evidence>
<keyword evidence="4" id="KW-1185">Reference proteome</keyword>
<protein>
    <recommendedName>
        <fullName evidence="2">Heavy metal binding domain-containing protein</fullName>
    </recommendedName>
</protein>
<dbReference type="Proteomes" id="UP000282832">
    <property type="component" value="Unassembled WGS sequence"/>
</dbReference>
<organism evidence="3 4">
    <name type="scientific">Sandaracinomonas limnophila</name>
    <dbReference type="NCBI Taxonomy" id="1862386"/>
    <lineage>
        <taxon>Bacteria</taxon>
        <taxon>Pseudomonadati</taxon>
        <taxon>Bacteroidota</taxon>
        <taxon>Cytophagia</taxon>
        <taxon>Cytophagales</taxon>
        <taxon>Flectobacillaceae</taxon>
        <taxon>Sandaracinomonas</taxon>
    </lineage>
</organism>
<dbReference type="OrthoDB" id="1523860at2"/>
<accession>A0A437PXR0</accession>
<evidence type="ECO:0000313" key="3">
    <source>
        <dbReference type="EMBL" id="RVU27029.1"/>
    </source>
</evidence>
<name>A0A437PXR0_9BACT</name>
<gene>
    <name evidence="3" type="ORF">EOJ36_03265</name>
</gene>
<dbReference type="RefSeq" id="WP_127802580.1">
    <property type="nucleotide sequence ID" value="NZ_SACY01000001.1"/>
</dbReference>
<dbReference type="EMBL" id="SACY01000001">
    <property type="protein sequence ID" value="RVU27029.1"/>
    <property type="molecule type" value="Genomic_DNA"/>
</dbReference>
<reference evidence="3 4" key="1">
    <citation type="submission" date="2019-01" db="EMBL/GenBank/DDBJ databases">
        <authorList>
            <person name="Chen W.-M."/>
        </authorList>
    </citation>
    <scope>NUCLEOTIDE SEQUENCE [LARGE SCALE GENOMIC DNA]</scope>
    <source>
        <strain evidence="3 4">FSY-15</strain>
    </source>
</reference>
<dbReference type="Pfam" id="PF19335">
    <property type="entry name" value="HMBD"/>
    <property type="match status" value="1"/>
</dbReference>